<keyword evidence="3" id="KW-1185">Reference proteome</keyword>
<protein>
    <recommendedName>
        <fullName evidence="4">ATP-dependent DNA helicase</fullName>
    </recommendedName>
</protein>
<accession>A0A8H5AYP3</accession>
<feature type="region of interest" description="Disordered" evidence="1">
    <location>
        <begin position="294"/>
        <end position="316"/>
    </location>
</feature>
<evidence type="ECO:0000313" key="3">
    <source>
        <dbReference type="Proteomes" id="UP000541558"/>
    </source>
</evidence>
<name>A0A8H5AYP3_9AGAR</name>
<dbReference type="OrthoDB" id="2641892at2759"/>
<reference evidence="2 3" key="1">
    <citation type="journal article" date="2020" name="ISME J.">
        <title>Uncovering the hidden diversity of litter-decomposition mechanisms in mushroom-forming fungi.</title>
        <authorList>
            <person name="Floudas D."/>
            <person name="Bentzer J."/>
            <person name="Ahren D."/>
            <person name="Johansson T."/>
            <person name="Persson P."/>
            <person name="Tunlid A."/>
        </authorList>
    </citation>
    <scope>NUCLEOTIDE SEQUENCE [LARGE SCALE GENOMIC DNA]</scope>
    <source>
        <strain evidence="2 3">CBS 175.51</strain>
    </source>
</reference>
<organism evidence="2 3">
    <name type="scientific">Ephemerocybe angulata</name>
    <dbReference type="NCBI Taxonomy" id="980116"/>
    <lineage>
        <taxon>Eukaryota</taxon>
        <taxon>Fungi</taxon>
        <taxon>Dikarya</taxon>
        <taxon>Basidiomycota</taxon>
        <taxon>Agaricomycotina</taxon>
        <taxon>Agaricomycetes</taxon>
        <taxon>Agaricomycetidae</taxon>
        <taxon>Agaricales</taxon>
        <taxon>Agaricineae</taxon>
        <taxon>Psathyrellaceae</taxon>
        <taxon>Ephemerocybe</taxon>
    </lineage>
</organism>
<comment type="caution">
    <text evidence="2">The sequence shown here is derived from an EMBL/GenBank/DDBJ whole genome shotgun (WGS) entry which is preliminary data.</text>
</comment>
<gene>
    <name evidence="2" type="ORF">D9611_008661</name>
</gene>
<feature type="compositionally biased region" description="Pro residues" evidence="1">
    <location>
        <begin position="383"/>
        <end position="392"/>
    </location>
</feature>
<evidence type="ECO:0000256" key="1">
    <source>
        <dbReference type="SAM" id="MobiDB-lite"/>
    </source>
</evidence>
<evidence type="ECO:0008006" key="4">
    <source>
        <dbReference type="Google" id="ProtNLM"/>
    </source>
</evidence>
<proteinExistence type="predicted"/>
<dbReference type="EMBL" id="JAACJK010000224">
    <property type="protein sequence ID" value="KAF5313338.1"/>
    <property type="molecule type" value="Genomic_DNA"/>
</dbReference>
<sequence>MWCASEADLISAVYPGLDRNLEVPPPNFFLDRMILAPRNNDVSSINATVLAMLPGLSRTYFSADEKRTLQPNRYLFTCQLYIKGESNAQFSVGLLHFYNQDSSVTIPEEDCLCIVSGSMAILDPQQIEVPNIPDFNAMAFAFMLDADKIFPISVFPPQESPPLELYFPTLQSPTLTIGGIAMNCSRQAPWQFTLDTIIYISLGKKNAPPGAPRPLMAVLCTFSKNGRFKKSERPPMPSDKRGVVVSGAITGVDYDTTMQRADGTKIVARFIVEVTQISFLGSLAGSSGTSLPNTLDGAASGSPAPPTPTLGFPGFGRCTIPRVSPLQTNATAGPSSTTKTVAIPITTAASTNNDGGNAAPAHASGAPSDPVLNEDEPAKDHPSPTPIPPDTPSPYGITKPTTLGKRREDPNAVPPANKKPRVNTRSTVMIQAPSPFA</sequence>
<evidence type="ECO:0000313" key="2">
    <source>
        <dbReference type="EMBL" id="KAF5313338.1"/>
    </source>
</evidence>
<feature type="region of interest" description="Disordered" evidence="1">
    <location>
        <begin position="348"/>
        <end position="437"/>
    </location>
</feature>
<dbReference type="AlphaFoldDB" id="A0A8H5AYP3"/>
<dbReference type="Proteomes" id="UP000541558">
    <property type="component" value="Unassembled WGS sequence"/>
</dbReference>